<name>A0ABT1LIW6_9HYPH</name>
<dbReference type="PANTHER" id="PTHR48207:SF4">
    <property type="entry name" value="BLL6097 PROTEIN"/>
    <property type="match status" value="1"/>
</dbReference>
<gene>
    <name evidence="3" type="ORF">NK718_20115</name>
</gene>
<proteinExistence type="predicted"/>
<sequence>MTETADCALADLRVVDLSDSIGGQYCARLFADHGAEVTLLEPPGGSLVRSAPPLSTTSDGGSFLFAHLNLGKGSIVLDRDGPGAASRLSTLLRAADVAILPAGFEPEAVRAANPACVSVSVQAFGGDGPLAGWKGPEIVLQALSGMMVNNGAFGREPLYGCGHRASFAAGLAAYIGATAALLARTRTGRGQHVSVAEAETAAAMGFPYLVQHIYSGVRRSRADQNIPAGQVLCRGSWVCIWIYNHRWSALCAALDLGDLERDPRFAEPATRRDNWTALFEIIQARVADRDADELVARLQRAEVIAAKAERLTETLASAHLKERGYWQRLPDGSLALGPPYRFSRTPRRVPAPPPKLGEDRHGLASLAEAPSQPPVPATTDRAAPLAGLRVLELTTAWAGPMSGRVLGFLGADVIHVESPNRVNSWRLNKETPNPINFPNGEPGERPFDRSFLFNSQNINKRSCILDLKTERGRELLRGLVAVSDVLICNFRPGTLDRLGLGYERLRAIKPDIVVAELPAFGGVGPMSRFAALGPTMEMATGMASLVGYRDGQPETTGPSYLDPIGGFNAASAILTALLHRQRTGEGQYVEIPQVEAAMHFIGADILAAAETGRDPERDGNRSPWAAPHDAFPAAGEDEWLVVAARDEDEWHALCEAIGQPELARDPRFATLADRRANEDALSAIIAAWSRTRSKHEAASHLQRCGVPAAPVRTAEDLAHSDDLARSGFFTWLEHPDAGRHPYPTLPIRLSLTPGGQFRAAPVFGGDTRVVLRDLVGLDERALEAAREAGVIADAPLPGA</sequence>
<keyword evidence="4" id="KW-1185">Reference proteome</keyword>
<protein>
    <submittedName>
        <fullName evidence="3">CoA transferase</fullName>
    </submittedName>
</protein>
<dbReference type="RefSeq" id="WP_254746056.1">
    <property type="nucleotide sequence ID" value="NZ_JANCLU010000028.1"/>
</dbReference>
<feature type="region of interest" description="Disordered" evidence="2">
    <location>
        <begin position="337"/>
        <end position="360"/>
    </location>
</feature>
<dbReference type="InterPro" id="IPR023606">
    <property type="entry name" value="CoA-Trfase_III_dom_1_sf"/>
</dbReference>
<dbReference type="Pfam" id="PF02515">
    <property type="entry name" value="CoA_transf_3"/>
    <property type="match status" value="2"/>
</dbReference>
<evidence type="ECO:0000313" key="3">
    <source>
        <dbReference type="EMBL" id="MCP8940838.1"/>
    </source>
</evidence>
<evidence type="ECO:0000256" key="2">
    <source>
        <dbReference type="SAM" id="MobiDB-lite"/>
    </source>
</evidence>
<dbReference type="InterPro" id="IPR044855">
    <property type="entry name" value="CoA-Trfase_III_dom3_sf"/>
</dbReference>
<dbReference type="Gene3D" id="3.30.1540.10">
    <property type="entry name" value="formyl-coa transferase, domain 3"/>
    <property type="match status" value="2"/>
</dbReference>
<comment type="caution">
    <text evidence="3">The sequence shown here is derived from an EMBL/GenBank/DDBJ whole genome shotgun (WGS) entry which is preliminary data.</text>
</comment>
<dbReference type="PANTHER" id="PTHR48207">
    <property type="entry name" value="SUCCINATE--HYDROXYMETHYLGLUTARATE COA-TRANSFERASE"/>
    <property type="match status" value="1"/>
</dbReference>
<keyword evidence="1 3" id="KW-0808">Transferase</keyword>
<reference evidence="3 4" key="1">
    <citation type="submission" date="2022-07" db="EMBL/GenBank/DDBJ databases">
        <authorList>
            <person name="Li W.-J."/>
            <person name="Deng Q.-Q."/>
        </authorList>
    </citation>
    <scope>NUCLEOTIDE SEQUENCE [LARGE SCALE GENOMIC DNA]</scope>
    <source>
        <strain evidence="3 4">SYSU M60028</strain>
    </source>
</reference>
<organism evidence="3 4">
    <name type="scientific">Alsobacter ponti</name>
    <dbReference type="NCBI Taxonomy" id="2962936"/>
    <lineage>
        <taxon>Bacteria</taxon>
        <taxon>Pseudomonadati</taxon>
        <taxon>Pseudomonadota</taxon>
        <taxon>Alphaproteobacteria</taxon>
        <taxon>Hyphomicrobiales</taxon>
        <taxon>Alsobacteraceae</taxon>
        <taxon>Alsobacter</taxon>
    </lineage>
</organism>
<dbReference type="GO" id="GO:0016740">
    <property type="term" value="F:transferase activity"/>
    <property type="evidence" value="ECO:0007669"/>
    <property type="project" value="UniProtKB-KW"/>
</dbReference>
<dbReference type="Gene3D" id="3.40.50.10540">
    <property type="entry name" value="Crotonobetainyl-coa:carnitine coa-transferase, domain 1"/>
    <property type="match status" value="2"/>
</dbReference>
<dbReference type="SUPFAM" id="SSF89796">
    <property type="entry name" value="CoA-transferase family III (CaiB/BaiF)"/>
    <property type="match status" value="2"/>
</dbReference>
<dbReference type="EMBL" id="JANCLU010000028">
    <property type="protein sequence ID" value="MCP8940838.1"/>
    <property type="molecule type" value="Genomic_DNA"/>
</dbReference>
<dbReference type="InterPro" id="IPR003673">
    <property type="entry name" value="CoA-Trfase_fam_III"/>
</dbReference>
<dbReference type="Proteomes" id="UP001205890">
    <property type="component" value="Unassembled WGS sequence"/>
</dbReference>
<dbReference type="InterPro" id="IPR050483">
    <property type="entry name" value="CoA-transferase_III_domain"/>
</dbReference>
<evidence type="ECO:0000313" key="4">
    <source>
        <dbReference type="Proteomes" id="UP001205890"/>
    </source>
</evidence>
<evidence type="ECO:0000256" key="1">
    <source>
        <dbReference type="ARBA" id="ARBA00022679"/>
    </source>
</evidence>
<accession>A0ABT1LIW6</accession>